<dbReference type="PANTHER" id="PTHR42985:SF40">
    <property type="entry name" value="LD47995P-RELATED"/>
    <property type="match status" value="1"/>
</dbReference>
<evidence type="ECO:0000256" key="4">
    <source>
        <dbReference type="ARBA" id="ARBA00022475"/>
    </source>
</evidence>
<keyword evidence="6 12" id="KW-1133">Transmembrane helix</keyword>
<dbReference type="GO" id="GO:0005886">
    <property type="term" value="C:plasma membrane"/>
    <property type="evidence" value="ECO:0007669"/>
    <property type="project" value="UniProtKB-SubCell"/>
</dbReference>
<evidence type="ECO:0000313" key="13">
    <source>
        <dbReference type="EMBL" id="KAH8036140.1"/>
    </source>
</evidence>
<dbReference type="InterPro" id="IPR051163">
    <property type="entry name" value="Sodium:Solute_Symporter_SSF"/>
</dbReference>
<dbReference type="InterPro" id="IPR038377">
    <property type="entry name" value="Na/Glc_symporter_sf"/>
</dbReference>
<reference evidence="13" key="1">
    <citation type="journal article" date="2020" name="Cell">
        <title>Large-Scale Comparative Analyses of Tick Genomes Elucidate Their Genetic Diversity and Vector Capacities.</title>
        <authorList>
            <consortium name="Tick Genome and Microbiome Consortium (TIGMIC)"/>
            <person name="Jia N."/>
            <person name="Wang J."/>
            <person name="Shi W."/>
            <person name="Du L."/>
            <person name="Sun Y."/>
            <person name="Zhan W."/>
            <person name="Jiang J.F."/>
            <person name="Wang Q."/>
            <person name="Zhang B."/>
            <person name="Ji P."/>
            <person name="Bell-Sakyi L."/>
            <person name="Cui X.M."/>
            <person name="Yuan T.T."/>
            <person name="Jiang B.G."/>
            <person name="Yang W.F."/>
            <person name="Lam T.T."/>
            <person name="Chang Q.C."/>
            <person name="Ding S.J."/>
            <person name="Wang X.J."/>
            <person name="Zhu J.G."/>
            <person name="Ruan X.D."/>
            <person name="Zhao L."/>
            <person name="Wei J.T."/>
            <person name="Ye R.Z."/>
            <person name="Que T.C."/>
            <person name="Du C.H."/>
            <person name="Zhou Y.H."/>
            <person name="Cheng J.X."/>
            <person name="Dai P.F."/>
            <person name="Guo W.B."/>
            <person name="Han X.H."/>
            <person name="Huang E.J."/>
            <person name="Li L.F."/>
            <person name="Wei W."/>
            <person name="Gao Y.C."/>
            <person name="Liu J.Z."/>
            <person name="Shao H.Z."/>
            <person name="Wang X."/>
            <person name="Wang C.C."/>
            <person name="Yang T.C."/>
            <person name="Huo Q.B."/>
            <person name="Li W."/>
            <person name="Chen H.Y."/>
            <person name="Chen S.E."/>
            <person name="Zhou L.G."/>
            <person name="Ni X.B."/>
            <person name="Tian J.H."/>
            <person name="Sheng Y."/>
            <person name="Liu T."/>
            <person name="Pan Y.S."/>
            <person name="Xia L.Y."/>
            <person name="Li J."/>
            <person name="Zhao F."/>
            <person name="Cao W.C."/>
        </authorList>
    </citation>
    <scope>NUCLEOTIDE SEQUENCE</scope>
    <source>
        <strain evidence="13">Rmic-2018</strain>
    </source>
</reference>
<evidence type="ECO:0008006" key="15">
    <source>
        <dbReference type="Google" id="ProtNLM"/>
    </source>
</evidence>
<evidence type="ECO:0000256" key="5">
    <source>
        <dbReference type="ARBA" id="ARBA00022692"/>
    </source>
</evidence>
<gene>
    <name evidence="13" type="ORF">HPB51_017951</name>
</gene>
<keyword evidence="7" id="KW-0915">Sodium</keyword>
<sequence length="199" mass="22144">MPSTETTRPTVRFHDYAIFFCLTALSMGIGLYLSLRKRGRASTRDEAFLGSRTLHAIPLALSMVASSVTAVGMIGFVAYYYQYGFHTLWCIPTFVPGGLLVSYLILPVLYELKVTSIFEQTLGAAGLYSAAVALYTTPFFEYPIGSKEWSSGDKLIYTLKGRLVQCRVGRLRAGDHHDSLTVHDNREDPLRFGARHHPA</sequence>
<dbReference type="PROSITE" id="PS50283">
    <property type="entry name" value="NA_SOLUT_SYMP_3"/>
    <property type="match status" value="1"/>
</dbReference>
<evidence type="ECO:0000313" key="14">
    <source>
        <dbReference type="Proteomes" id="UP000821866"/>
    </source>
</evidence>
<dbReference type="GO" id="GO:0015293">
    <property type="term" value="F:symporter activity"/>
    <property type="evidence" value="ECO:0007669"/>
    <property type="project" value="TreeGrafter"/>
</dbReference>
<keyword evidence="8" id="KW-0406">Ion transport</keyword>
<keyword evidence="9 12" id="KW-0472">Membrane</keyword>
<feature type="transmembrane region" description="Helical" evidence="12">
    <location>
        <begin position="122"/>
        <end position="140"/>
    </location>
</feature>
<keyword evidence="10" id="KW-0739">Sodium transport</keyword>
<feature type="transmembrane region" description="Helical" evidence="12">
    <location>
        <begin position="16"/>
        <end position="35"/>
    </location>
</feature>
<accession>A0A9J6EPU8</accession>
<keyword evidence="5 12" id="KW-0812">Transmembrane</keyword>
<dbReference type="PANTHER" id="PTHR42985">
    <property type="entry name" value="SODIUM-COUPLED MONOCARBOXYLATE TRANSPORTER"/>
    <property type="match status" value="1"/>
</dbReference>
<keyword evidence="14" id="KW-1185">Reference proteome</keyword>
<feature type="transmembrane region" description="Helical" evidence="12">
    <location>
        <begin position="86"/>
        <end position="110"/>
    </location>
</feature>
<feature type="transmembrane region" description="Helical" evidence="12">
    <location>
        <begin position="56"/>
        <end position="80"/>
    </location>
</feature>
<evidence type="ECO:0000256" key="9">
    <source>
        <dbReference type="ARBA" id="ARBA00023136"/>
    </source>
</evidence>
<comment type="caution">
    <text evidence="13">The sequence shown here is derived from an EMBL/GenBank/DDBJ whole genome shotgun (WGS) entry which is preliminary data.</text>
</comment>
<evidence type="ECO:0000256" key="12">
    <source>
        <dbReference type="SAM" id="Phobius"/>
    </source>
</evidence>
<protein>
    <recommendedName>
        <fullName evidence="15">Sodium-dependent multivitamin transporter</fullName>
    </recommendedName>
</protein>
<evidence type="ECO:0000256" key="10">
    <source>
        <dbReference type="ARBA" id="ARBA00023201"/>
    </source>
</evidence>
<dbReference type="Pfam" id="PF00474">
    <property type="entry name" value="SSF"/>
    <property type="match status" value="1"/>
</dbReference>
<dbReference type="VEuPathDB" id="VectorBase:LOC119180705"/>
<dbReference type="GO" id="GO:0006814">
    <property type="term" value="P:sodium ion transport"/>
    <property type="evidence" value="ECO:0007669"/>
    <property type="project" value="UniProtKB-KW"/>
</dbReference>
<dbReference type="Proteomes" id="UP000821866">
    <property type="component" value="Chromosome 11"/>
</dbReference>
<keyword evidence="4" id="KW-1003">Cell membrane</keyword>
<name>A0A9J6EPU8_RHIMP</name>
<dbReference type="AlphaFoldDB" id="A0A9J6EPU8"/>
<evidence type="ECO:0000256" key="3">
    <source>
        <dbReference type="ARBA" id="ARBA00022448"/>
    </source>
</evidence>
<proteinExistence type="inferred from homology"/>
<keyword evidence="3" id="KW-0813">Transport</keyword>
<reference evidence="13" key="2">
    <citation type="submission" date="2021-09" db="EMBL/GenBank/DDBJ databases">
        <authorList>
            <person name="Jia N."/>
            <person name="Wang J."/>
            <person name="Shi W."/>
            <person name="Du L."/>
            <person name="Sun Y."/>
            <person name="Zhan W."/>
            <person name="Jiang J."/>
            <person name="Wang Q."/>
            <person name="Zhang B."/>
            <person name="Ji P."/>
            <person name="Sakyi L.B."/>
            <person name="Cui X."/>
            <person name="Yuan T."/>
            <person name="Jiang B."/>
            <person name="Yang W."/>
            <person name="Lam T.T.-Y."/>
            <person name="Chang Q."/>
            <person name="Ding S."/>
            <person name="Wang X."/>
            <person name="Zhu J."/>
            <person name="Ruan X."/>
            <person name="Zhao L."/>
            <person name="Wei J."/>
            <person name="Que T."/>
            <person name="Du C."/>
            <person name="Cheng J."/>
            <person name="Dai P."/>
            <person name="Han X."/>
            <person name="Huang E."/>
            <person name="Gao Y."/>
            <person name="Liu J."/>
            <person name="Shao H."/>
            <person name="Ye R."/>
            <person name="Li L."/>
            <person name="Wei W."/>
            <person name="Wang X."/>
            <person name="Wang C."/>
            <person name="Huo Q."/>
            <person name="Li W."/>
            <person name="Guo W."/>
            <person name="Chen H."/>
            <person name="Chen S."/>
            <person name="Zhou L."/>
            <person name="Zhou L."/>
            <person name="Ni X."/>
            <person name="Tian J."/>
            <person name="Zhou Y."/>
            <person name="Sheng Y."/>
            <person name="Liu T."/>
            <person name="Pan Y."/>
            <person name="Xia L."/>
            <person name="Li J."/>
            <person name="Zhao F."/>
            <person name="Cao W."/>
        </authorList>
    </citation>
    <scope>NUCLEOTIDE SEQUENCE</scope>
    <source>
        <strain evidence="13">Rmic-2018</strain>
        <tissue evidence="13">Larvae</tissue>
    </source>
</reference>
<evidence type="ECO:0000256" key="6">
    <source>
        <dbReference type="ARBA" id="ARBA00022989"/>
    </source>
</evidence>
<evidence type="ECO:0000256" key="1">
    <source>
        <dbReference type="ARBA" id="ARBA00004651"/>
    </source>
</evidence>
<dbReference type="Gene3D" id="1.20.1730.10">
    <property type="entry name" value="Sodium/glucose cotransporter"/>
    <property type="match status" value="1"/>
</dbReference>
<dbReference type="InterPro" id="IPR001734">
    <property type="entry name" value="Na/solute_symporter"/>
</dbReference>
<dbReference type="EMBL" id="JABSTU010000003">
    <property type="protein sequence ID" value="KAH8036140.1"/>
    <property type="molecule type" value="Genomic_DNA"/>
</dbReference>
<evidence type="ECO:0000256" key="11">
    <source>
        <dbReference type="RuleBase" id="RU362091"/>
    </source>
</evidence>
<evidence type="ECO:0000256" key="8">
    <source>
        <dbReference type="ARBA" id="ARBA00023065"/>
    </source>
</evidence>
<evidence type="ECO:0000256" key="7">
    <source>
        <dbReference type="ARBA" id="ARBA00023053"/>
    </source>
</evidence>
<organism evidence="13 14">
    <name type="scientific">Rhipicephalus microplus</name>
    <name type="common">Cattle tick</name>
    <name type="synonym">Boophilus microplus</name>
    <dbReference type="NCBI Taxonomy" id="6941"/>
    <lineage>
        <taxon>Eukaryota</taxon>
        <taxon>Metazoa</taxon>
        <taxon>Ecdysozoa</taxon>
        <taxon>Arthropoda</taxon>
        <taxon>Chelicerata</taxon>
        <taxon>Arachnida</taxon>
        <taxon>Acari</taxon>
        <taxon>Parasitiformes</taxon>
        <taxon>Ixodida</taxon>
        <taxon>Ixodoidea</taxon>
        <taxon>Ixodidae</taxon>
        <taxon>Rhipicephalinae</taxon>
        <taxon>Rhipicephalus</taxon>
        <taxon>Boophilus</taxon>
    </lineage>
</organism>
<comment type="similarity">
    <text evidence="2 11">Belongs to the sodium:solute symporter (SSF) (TC 2.A.21) family.</text>
</comment>
<comment type="subcellular location">
    <subcellularLocation>
        <location evidence="1">Cell membrane</location>
        <topology evidence="1">Multi-pass membrane protein</topology>
    </subcellularLocation>
</comment>
<evidence type="ECO:0000256" key="2">
    <source>
        <dbReference type="ARBA" id="ARBA00006434"/>
    </source>
</evidence>